<evidence type="ECO:0000313" key="8">
    <source>
        <dbReference type="Proteomes" id="UP000247772"/>
    </source>
</evidence>
<keyword evidence="3" id="KW-0238">DNA-binding</keyword>
<dbReference type="InterPro" id="IPR005119">
    <property type="entry name" value="LysR_subst-bd"/>
</dbReference>
<dbReference type="PRINTS" id="PR00039">
    <property type="entry name" value="HTHLYSR"/>
</dbReference>
<dbReference type="RefSeq" id="WP_110854608.1">
    <property type="nucleotide sequence ID" value="NZ_QJSQ01000004.1"/>
</dbReference>
<dbReference type="Gene3D" id="3.40.190.10">
    <property type="entry name" value="Periplasmic binding protein-like II"/>
    <property type="match status" value="2"/>
</dbReference>
<evidence type="ECO:0000256" key="1">
    <source>
        <dbReference type="ARBA" id="ARBA00009437"/>
    </source>
</evidence>
<dbReference type="Proteomes" id="UP000247772">
    <property type="component" value="Unassembled WGS sequence"/>
</dbReference>
<evidence type="ECO:0000313" key="7">
    <source>
        <dbReference type="EMBL" id="PYE25484.1"/>
    </source>
</evidence>
<proteinExistence type="inferred from homology"/>
<dbReference type="AlphaFoldDB" id="A0A2V4U3G3"/>
<dbReference type="EMBL" id="QJSQ01000004">
    <property type="protein sequence ID" value="PYE25484.1"/>
    <property type="molecule type" value="Genomic_DNA"/>
</dbReference>
<protein>
    <submittedName>
        <fullName evidence="7">LysR family transcriptional regulator</fullName>
    </submittedName>
</protein>
<comment type="similarity">
    <text evidence="1">Belongs to the LysR transcriptional regulatory family.</text>
</comment>
<evidence type="ECO:0000256" key="5">
    <source>
        <dbReference type="ARBA" id="ARBA00023163"/>
    </source>
</evidence>
<dbReference type="PANTHER" id="PTHR30293">
    <property type="entry name" value="TRANSCRIPTIONAL REGULATORY PROTEIN NAC-RELATED"/>
    <property type="match status" value="1"/>
</dbReference>
<dbReference type="InterPro" id="IPR036388">
    <property type="entry name" value="WH-like_DNA-bd_sf"/>
</dbReference>
<dbReference type="PANTHER" id="PTHR30293:SF0">
    <property type="entry name" value="NITROGEN ASSIMILATION REGULATORY PROTEIN NAC"/>
    <property type="match status" value="1"/>
</dbReference>
<dbReference type="GO" id="GO:0003700">
    <property type="term" value="F:DNA-binding transcription factor activity"/>
    <property type="evidence" value="ECO:0007669"/>
    <property type="project" value="InterPro"/>
</dbReference>
<dbReference type="InterPro" id="IPR000847">
    <property type="entry name" value="LysR_HTH_N"/>
</dbReference>
<dbReference type="OrthoDB" id="8587114at2"/>
<dbReference type="Pfam" id="PF00126">
    <property type="entry name" value="HTH_1"/>
    <property type="match status" value="1"/>
</dbReference>
<dbReference type="InterPro" id="IPR036390">
    <property type="entry name" value="WH_DNA-bd_sf"/>
</dbReference>
<comment type="caution">
    <text evidence="7">The sequence shown here is derived from an EMBL/GenBank/DDBJ whole genome shotgun (WGS) entry which is preliminary data.</text>
</comment>
<evidence type="ECO:0000259" key="6">
    <source>
        <dbReference type="PROSITE" id="PS50931"/>
    </source>
</evidence>
<keyword evidence="5" id="KW-0804">Transcription</keyword>
<keyword evidence="2" id="KW-0805">Transcription regulation</keyword>
<feature type="domain" description="HTH lysR-type" evidence="6">
    <location>
        <begin position="1"/>
        <end position="58"/>
    </location>
</feature>
<keyword evidence="4" id="KW-0010">Activator</keyword>
<dbReference type="FunFam" id="1.10.10.10:FF:000001">
    <property type="entry name" value="LysR family transcriptional regulator"/>
    <property type="match status" value="1"/>
</dbReference>
<evidence type="ECO:0000256" key="3">
    <source>
        <dbReference type="ARBA" id="ARBA00023125"/>
    </source>
</evidence>
<gene>
    <name evidence="7" type="ORF">C7410_10461</name>
</gene>
<sequence>MDLKQLRALVTVAETGTVTRASSLLNVVQPAVSRYLRLLEEDLGVPLFVRSSQGIQLTTDGRTLVEYARRALSELERARAELRPAHNTIAGIVTVGLTPSISGFLCSDLVTAISRSYPDVQVTIVTADGMRLQSWIETGELDIAVLCDPAPVLTLQTSALLEEEYWVVGTKRAGFSPARPVKLEQLTNMSLVLPRAPHGLRSIVEHAARLEGLVLNIVAQTNAVNVQRALVLGEHGVTILPRVAIIEDLEVGRLTCSPLIQPRLVRKLVLAQSSTRQATKAASCVAAELIKCMHESVVAGEWPCASWIREAASLPSAQSEVKAADTRRYAET</sequence>
<dbReference type="SUPFAM" id="SSF46785">
    <property type="entry name" value="Winged helix' DNA-binding domain"/>
    <property type="match status" value="1"/>
</dbReference>
<dbReference type="SUPFAM" id="SSF53850">
    <property type="entry name" value="Periplasmic binding protein-like II"/>
    <property type="match status" value="1"/>
</dbReference>
<dbReference type="GO" id="GO:2000142">
    <property type="term" value="P:regulation of DNA-templated transcription initiation"/>
    <property type="evidence" value="ECO:0007669"/>
    <property type="project" value="TreeGrafter"/>
</dbReference>
<evidence type="ECO:0000256" key="2">
    <source>
        <dbReference type="ARBA" id="ARBA00023015"/>
    </source>
</evidence>
<dbReference type="PROSITE" id="PS50931">
    <property type="entry name" value="HTH_LYSR"/>
    <property type="match status" value="1"/>
</dbReference>
<dbReference type="Pfam" id="PF03466">
    <property type="entry name" value="LysR_substrate"/>
    <property type="match status" value="1"/>
</dbReference>
<organism evidence="7 8">
    <name type="scientific">Paraburkholderia silvatlantica</name>
    <dbReference type="NCBI Taxonomy" id="321895"/>
    <lineage>
        <taxon>Bacteria</taxon>
        <taxon>Pseudomonadati</taxon>
        <taxon>Pseudomonadota</taxon>
        <taxon>Betaproteobacteria</taxon>
        <taxon>Burkholderiales</taxon>
        <taxon>Burkholderiaceae</taxon>
        <taxon>Paraburkholderia</taxon>
    </lineage>
</organism>
<accession>A0A2V4U3G3</accession>
<name>A0A2V4U3G3_9BURK</name>
<evidence type="ECO:0000256" key="4">
    <source>
        <dbReference type="ARBA" id="ARBA00023159"/>
    </source>
</evidence>
<dbReference type="GO" id="GO:0003677">
    <property type="term" value="F:DNA binding"/>
    <property type="evidence" value="ECO:0007669"/>
    <property type="project" value="UniProtKB-KW"/>
</dbReference>
<dbReference type="Gene3D" id="1.10.10.10">
    <property type="entry name" value="Winged helix-like DNA-binding domain superfamily/Winged helix DNA-binding domain"/>
    <property type="match status" value="1"/>
</dbReference>
<reference evidence="7 8" key="1">
    <citation type="submission" date="2018-06" db="EMBL/GenBank/DDBJ databases">
        <title>Genomic Encyclopedia of Type Strains, Phase IV (KMG-V): Genome sequencing to study the core and pangenomes of soil and plant-associated prokaryotes.</title>
        <authorList>
            <person name="Whitman W."/>
        </authorList>
    </citation>
    <scope>NUCLEOTIDE SEQUENCE [LARGE SCALE GENOMIC DNA]</scope>
    <source>
        <strain evidence="7 8">SRCL-318</strain>
    </source>
</reference>